<evidence type="ECO:0000256" key="1">
    <source>
        <dbReference type="SAM" id="Phobius"/>
    </source>
</evidence>
<organism evidence="2 3">
    <name type="scientific">Conoideocrella luteorostrata</name>
    <dbReference type="NCBI Taxonomy" id="1105319"/>
    <lineage>
        <taxon>Eukaryota</taxon>
        <taxon>Fungi</taxon>
        <taxon>Dikarya</taxon>
        <taxon>Ascomycota</taxon>
        <taxon>Pezizomycotina</taxon>
        <taxon>Sordariomycetes</taxon>
        <taxon>Hypocreomycetidae</taxon>
        <taxon>Hypocreales</taxon>
        <taxon>Clavicipitaceae</taxon>
        <taxon>Conoideocrella</taxon>
    </lineage>
</organism>
<evidence type="ECO:0000313" key="2">
    <source>
        <dbReference type="EMBL" id="KAK2603650.1"/>
    </source>
</evidence>
<keyword evidence="1" id="KW-1133">Transmembrane helix</keyword>
<dbReference type="Proteomes" id="UP001251528">
    <property type="component" value="Unassembled WGS sequence"/>
</dbReference>
<sequence length="82" mass="8945">MNPAVSRAAARRSFSILTAARSAARSMESHPFQRLPASQKSAKVNWAAEGKRVGKQAVLFFPGMIMLLGWPYAAKTIFDGHV</sequence>
<dbReference type="EMBL" id="JASWJB010000059">
    <property type="protein sequence ID" value="KAK2603650.1"/>
    <property type="molecule type" value="Genomic_DNA"/>
</dbReference>
<dbReference type="AlphaFoldDB" id="A0AAJ0CUW3"/>
<accession>A0AAJ0CUW3</accession>
<gene>
    <name evidence="2" type="ORF">QQS21_004123</name>
</gene>
<keyword evidence="3" id="KW-1185">Reference proteome</keyword>
<keyword evidence="1" id="KW-0812">Transmembrane</keyword>
<comment type="caution">
    <text evidence="2">The sequence shown here is derived from an EMBL/GenBank/DDBJ whole genome shotgun (WGS) entry which is preliminary data.</text>
</comment>
<protein>
    <submittedName>
        <fullName evidence="2">Uncharacterized protein</fullName>
    </submittedName>
</protein>
<feature type="transmembrane region" description="Helical" evidence="1">
    <location>
        <begin position="57"/>
        <end position="74"/>
    </location>
</feature>
<reference evidence="2" key="1">
    <citation type="submission" date="2023-06" db="EMBL/GenBank/DDBJ databases">
        <title>Conoideocrella luteorostrata (Hypocreales: Clavicipitaceae), a potential biocontrol fungus for elongate hemlock scale in United States Christmas tree production areas.</title>
        <authorList>
            <person name="Barrett H."/>
            <person name="Lovett B."/>
            <person name="Macias A.M."/>
            <person name="Stajich J.E."/>
            <person name="Kasson M.T."/>
        </authorList>
    </citation>
    <scope>NUCLEOTIDE SEQUENCE</scope>
    <source>
        <strain evidence="2">ARSEF 14590</strain>
    </source>
</reference>
<proteinExistence type="predicted"/>
<name>A0AAJ0CUW3_9HYPO</name>
<keyword evidence="1" id="KW-0472">Membrane</keyword>
<evidence type="ECO:0000313" key="3">
    <source>
        <dbReference type="Proteomes" id="UP001251528"/>
    </source>
</evidence>